<dbReference type="Gene3D" id="3.30.70.100">
    <property type="match status" value="1"/>
</dbReference>
<proteinExistence type="predicted"/>
<evidence type="ECO:0000313" key="1">
    <source>
        <dbReference type="EMBL" id="OIV96040.1"/>
    </source>
</evidence>
<dbReference type="AlphaFoldDB" id="A0A4P1QWA3"/>
<dbReference type="PANTHER" id="PTHR46932:SF12">
    <property type="entry name" value="HEAVY METAL-ASSOCIATED ISOPRENYLATED PLANT PROTEIN 47"/>
    <property type="match status" value="1"/>
</dbReference>
<evidence type="ECO:0008006" key="3">
    <source>
        <dbReference type="Google" id="ProtNLM"/>
    </source>
</evidence>
<gene>
    <name evidence="1" type="ORF">TanjilG_27144</name>
</gene>
<name>A0A4P1QWA3_LUPAN</name>
<evidence type="ECO:0000313" key="2">
    <source>
        <dbReference type="Proteomes" id="UP000188354"/>
    </source>
</evidence>
<sequence>MHIKMKLSLFFIHHNNYTFFITLALTKNLEFFIQKHEGVTSVELEGEEKDKVIVIGDGMDAVNLINCLRKKVGKSDIISLAEAK</sequence>
<dbReference type="EMBL" id="CM007376">
    <property type="protein sequence ID" value="OIV96040.1"/>
    <property type="molecule type" value="Genomic_DNA"/>
</dbReference>
<dbReference type="Proteomes" id="UP000188354">
    <property type="component" value="Chromosome LG16"/>
</dbReference>
<dbReference type="InterPro" id="IPR042885">
    <property type="entry name" value="HIPP47/16"/>
</dbReference>
<organism evidence="1 2">
    <name type="scientific">Lupinus angustifolius</name>
    <name type="common">Narrow-leaved blue lupine</name>
    <dbReference type="NCBI Taxonomy" id="3871"/>
    <lineage>
        <taxon>Eukaryota</taxon>
        <taxon>Viridiplantae</taxon>
        <taxon>Streptophyta</taxon>
        <taxon>Embryophyta</taxon>
        <taxon>Tracheophyta</taxon>
        <taxon>Spermatophyta</taxon>
        <taxon>Magnoliopsida</taxon>
        <taxon>eudicotyledons</taxon>
        <taxon>Gunneridae</taxon>
        <taxon>Pentapetalae</taxon>
        <taxon>rosids</taxon>
        <taxon>fabids</taxon>
        <taxon>Fabales</taxon>
        <taxon>Fabaceae</taxon>
        <taxon>Papilionoideae</taxon>
        <taxon>50 kb inversion clade</taxon>
        <taxon>genistoids sensu lato</taxon>
        <taxon>core genistoids</taxon>
        <taxon>Genisteae</taxon>
        <taxon>Lupinus</taxon>
    </lineage>
</organism>
<dbReference type="Gramene" id="OIV96040">
    <property type="protein sequence ID" value="OIV96040"/>
    <property type="gene ID" value="TanjilG_27144"/>
</dbReference>
<reference evidence="1 2" key="1">
    <citation type="journal article" date="2017" name="Plant Biotechnol. J.">
        <title>A comprehensive draft genome sequence for lupin (Lupinus angustifolius), an emerging health food: insights into plant-microbe interactions and legume evolution.</title>
        <authorList>
            <person name="Hane J.K."/>
            <person name="Ming Y."/>
            <person name="Kamphuis L.G."/>
            <person name="Nelson M.N."/>
            <person name="Garg G."/>
            <person name="Atkins C.A."/>
            <person name="Bayer P.E."/>
            <person name="Bravo A."/>
            <person name="Bringans S."/>
            <person name="Cannon S."/>
            <person name="Edwards D."/>
            <person name="Foley R."/>
            <person name="Gao L.L."/>
            <person name="Harrison M.J."/>
            <person name="Huang W."/>
            <person name="Hurgobin B."/>
            <person name="Li S."/>
            <person name="Liu C.W."/>
            <person name="McGrath A."/>
            <person name="Morahan G."/>
            <person name="Murray J."/>
            <person name="Weller J."/>
            <person name="Jian J."/>
            <person name="Singh K.B."/>
        </authorList>
    </citation>
    <scope>NUCLEOTIDE SEQUENCE [LARGE SCALE GENOMIC DNA]</scope>
    <source>
        <strain evidence="2">cv. Tanjil</strain>
        <tissue evidence="1">Whole plant</tissue>
    </source>
</reference>
<protein>
    <recommendedName>
        <fullName evidence="3">HMA domain-containing protein</fullName>
    </recommendedName>
</protein>
<dbReference type="PANTHER" id="PTHR46932">
    <property type="entry name" value="HEAVY METAL-ASSOCIATED ISOPRENYLATED PLANT PROTEIN 47"/>
    <property type="match status" value="1"/>
</dbReference>
<accession>A0A4P1QWA3</accession>
<keyword evidence="2" id="KW-1185">Reference proteome</keyword>